<evidence type="ECO:0000313" key="2">
    <source>
        <dbReference type="Proteomes" id="UP001500909"/>
    </source>
</evidence>
<organism evidence="1 2">
    <name type="scientific">Streptomyces olivaceiscleroticus</name>
    <dbReference type="NCBI Taxonomy" id="68245"/>
    <lineage>
        <taxon>Bacteria</taxon>
        <taxon>Bacillati</taxon>
        <taxon>Actinomycetota</taxon>
        <taxon>Actinomycetes</taxon>
        <taxon>Kitasatosporales</taxon>
        <taxon>Streptomycetaceae</taxon>
        <taxon>Streptomyces</taxon>
    </lineage>
</organism>
<reference evidence="2" key="1">
    <citation type="journal article" date="2019" name="Int. J. Syst. Evol. Microbiol.">
        <title>The Global Catalogue of Microorganisms (GCM) 10K type strain sequencing project: providing services to taxonomists for standard genome sequencing and annotation.</title>
        <authorList>
            <consortium name="The Broad Institute Genomics Platform"/>
            <consortium name="The Broad Institute Genome Sequencing Center for Infectious Disease"/>
            <person name="Wu L."/>
            <person name="Ma J."/>
        </authorList>
    </citation>
    <scope>NUCLEOTIDE SEQUENCE [LARGE SCALE GENOMIC DNA]</scope>
    <source>
        <strain evidence="2">JCM 4805</strain>
    </source>
</reference>
<comment type="caution">
    <text evidence="1">The sequence shown here is derived from an EMBL/GenBank/DDBJ whole genome shotgun (WGS) entry which is preliminary data.</text>
</comment>
<gene>
    <name evidence="1" type="ORF">GCM10010361_64100</name>
</gene>
<dbReference type="Proteomes" id="UP001500909">
    <property type="component" value="Unassembled WGS sequence"/>
</dbReference>
<accession>A0ABP3KZH2</accession>
<protein>
    <submittedName>
        <fullName evidence="1">Uncharacterized protein</fullName>
    </submittedName>
</protein>
<keyword evidence="2" id="KW-1185">Reference proteome</keyword>
<name>A0ABP3KZH2_9ACTN</name>
<sequence length="90" mass="10140">MKSAVRKNWVAMNRAALPLNVDPAKEHRSWNLVRMNETEAKVPDRKSADFKKVQSTKEPASLNDAFAKMLTSGNVILSNRYPLSNLESPK</sequence>
<evidence type="ECO:0000313" key="1">
    <source>
        <dbReference type="EMBL" id="GAA0489972.1"/>
    </source>
</evidence>
<proteinExistence type="predicted"/>
<dbReference type="EMBL" id="BAAABY010000045">
    <property type="protein sequence ID" value="GAA0489972.1"/>
    <property type="molecule type" value="Genomic_DNA"/>
</dbReference>